<reference evidence="1" key="1">
    <citation type="submission" date="2015-07" db="EMBL/GenBank/DDBJ databases">
        <title>MeaNS - Measles Nucleotide Surveillance Program.</title>
        <authorList>
            <person name="Tran T."/>
            <person name="Druce J."/>
        </authorList>
    </citation>
    <scope>NUCLEOTIDE SEQUENCE</scope>
    <source>
        <strain evidence="1">UCB-OBI-ISO-001</strain>
        <tissue evidence="1">Gonad</tissue>
    </source>
</reference>
<accession>A0A0L8H2V5</accession>
<sequence length="95" mass="11303">MIVKRHLSWVQGELRANFQFFLCVHDNTVSRLDNNFLLLQVSIAVPDIQRFILDTCQIHVLPPHQHAKSFRQFRSNRTNFLQAIMRKEGEKVMRK</sequence>
<name>A0A0L8H2V5_OCTBM</name>
<proteinExistence type="predicted"/>
<gene>
    <name evidence="1" type="ORF">OCBIM_22023642mg</name>
</gene>
<evidence type="ECO:0000313" key="1">
    <source>
        <dbReference type="EMBL" id="KOF83537.1"/>
    </source>
</evidence>
<protein>
    <submittedName>
        <fullName evidence="1">Uncharacterized protein</fullName>
    </submittedName>
</protein>
<organism evidence="1">
    <name type="scientific">Octopus bimaculoides</name>
    <name type="common">California two-spotted octopus</name>
    <dbReference type="NCBI Taxonomy" id="37653"/>
    <lineage>
        <taxon>Eukaryota</taxon>
        <taxon>Metazoa</taxon>
        <taxon>Spiralia</taxon>
        <taxon>Lophotrochozoa</taxon>
        <taxon>Mollusca</taxon>
        <taxon>Cephalopoda</taxon>
        <taxon>Coleoidea</taxon>
        <taxon>Octopodiformes</taxon>
        <taxon>Octopoda</taxon>
        <taxon>Incirrata</taxon>
        <taxon>Octopodidae</taxon>
        <taxon>Octopus</taxon>
    </lineage>
</organism>
<dbReference type="EMBL" id="KQ419448">
    <property type="protein sequence ID" value="KOF83537.1"/>
    <property type="molecule type" value="Genomic_DNA"/>
</dbReference>
<dbReference type="AlphaFoldDB" id="A0A0L8H2V5"/>